<dbReference type="InterPro" id="IPR011701">
    <property type="entry name" value="MFS"/>
</dbReference>
<evidence type="ECO:0000256" key="2">
    <source>
        <dbReference type="ARBA" id="ARBA00022692"/>
    </source>
</evidence>
<dbReference type="GO" id="GO:0022857">
    <property type="term" value="F:transmembrane transporter activity"/>
    <property type="evidence" value="ECO:0007669"/>
    <property type="project" value="InterPro"/>
</dbReference>
<dbReference type="PANTHER" id="PTHR23501">
    <property type="entry name" value="MAJOR FACILITATOR SUPERFAMILY"/>
    <property type="match status" value="1"/>
</dbReference>
<dbReference type="OrthoDB" id="3437016at2759"/>
<comment type="subcellular location">
    <subcellularLocation>
        <location evidence="1">Membrane</location>
        <topology evidence="1">Multi-pass membrane protein</topology>
    </subcellularLocation>
</comment>
<sequence>MDSTPFQFNPLLYPTMTSDKEQSQRNSVATLAQEDPMYLPPTPSKGKSRAFYMSFLAICVTTFLSALDLTAVGTALPTIADALNDTKGDFTWVGSAYALLSTAFIPLSGSLADAFGRRPILLISIAFFAVGSALAGASQNMATRAVQGIGGGGILALSEILVADLVPLAERGIYQGLVGLVWSFASSIGPLIVLWPTQATAHDGWLFYLNLPLAGLAFLLVTCYLSVKRPEGTIRSKLAQVDWIGNALVIVGSALAIIGLTWGGIRYPWESAQVLAPLIIGLCLLVVFGVYEAKFPGHPTIPLDVIGNRTSLSGLLATAVHAITSIAVIYYLPLWISSPLHSSPPQWPSSASAAITISKKYRPTNYLSWAIIIVGLGVLSTLRENSSTGKWVGYQIILGVGMGMLFSAPVFPILAPLPNNRSGVGAGPLHFHACLLPGMGHHHRKYSLAGMSRVLSPSHFSDQPRTNSYEKLPAEFVSRFPPGFEIAYIAIPVIRQLQEPLKQEVQAAFALSMATIWQEIAMDTTVDDTYALKEDRTKIDDAEK</sequence>
<evidence type="ECO:0000313" key="8">
    <source>
        <dbReference type="Proteomes" id="UP000636479"/>
    </source>
</evidence>
<gene>
    <name evidence="7" type="ORF">MIND_00688000</name>
</gene>
<feature type="transmembrane region" description="Helical" evidence="5">
    <location>
        <begin position="366"/>
        <end position="382"/>
    </location>
</feature>
<dbReference type="RefSeq" id="XP_037219232.1">
    <property type="nucleotide sequence ID" value="XM_037363588.1"/>
</dbReference>
<name>A0A8H6W173_9AGAR</name>
<dbReference type="GO" id="GO:0005886">
    <property type="term" value="C:plasma membrane"/>
    <property type="evidence" value="ECO:0007669"/>
    <property type="project" value="TreeGrafter"/>
</dbReference>
<keyword evidence="3 5" id="KW-1133">Transmembrane helix</keyword>
<dbReference type="GeneID" id="59346104"/>
<reference evidence="7" key="1">
    <citation type="submission" date="2020-05" db="EMBL/GenBank/DDBJ databases">
        <title>Mycena genomes resolve the evolution of fungal bioluminescence.</title>
        <authorList>
            <person name="Tsai I.J."/>
        </authorList>
    </citation>
    <scope>NUCLEOTIDE SEQUENCE</scope>
    <source>
        <strain evidence="7">171206Taipei</strain>
    </source>
</reference>
<feature type="transmembrane region" description="Helical" evidence="5">
    <location>
        <begin position="90"/>
        <end position="108"/>
    </location>
</feature>
<keyword evidence="2 5" id="KW-0812">Transmembrane</keyword>
<keyword evidence="4 5" id="KW-0472">Membrane</keyword>
<evidence type="ECO:0000256" key="3">
    <source>
        <dbReference type="ARBA" id="ARBA00022989"/>
    </source>
</evidence>
<feature type="transmembrane region" description="Helical" evidence="5">
    <location>
        <begin position="271"/>
        <end position="291"/>
    </location>
</feature>
<feature type="transmembrane region" description="Helical" evidence="5">
    <location>
        <begin position="312"/>
        <end position="332"/>
    </location>
</feature>
<feature type="transmembrane region" description="Helical" evidence="5">
    <location>
        <begin position="145"/>
        <end position="166"/>
    </location>
</feature>
<dbReference type="InterPro" id="IPR036259">
    <property type="entry name" value="MFS_trans_sf"/>
</dbReference>
<evidence type="ECO:0000313" key="7">
    <source>
        <dbReference type="EMBL" id="KAF7301232.1"/>
    </source>
</evidence>
<dbReference type="Proteomes" id="UP000636479">
    <property type="component" value="Unassembled WGS sequence"/>
</dbReference>
<evidence type="ECO:0000259" key="6">
    <source>
        <dbReference type="PROSITE" id="PS50850"/>
    </source>
</evidence>
<feature type="transmembrane region" description="Helical" evidence="5">
    <location>
        <begin position="247"/>
        <end position="265"/>
    </location>
</feature>
<accession>A0A8H6W173</accession>
<dbReference type="EMBL" id="JACAZF010000006">
    <property type="protein sequence ID" value="KAF7301232.1"/>
    <property type="molecule type" value="Genomic_DNA"/>
</dbReference>
<feature type="domain" description="Major facilitator superfamily (MFS) profile" evidence="6">
    <location>
        <begin position="54"/>
        <end position="544"/>
    </location>
</feature>
<dbReference type="PRINTS" id="PR01036">
    <property type="entry name" value="TCRTETB"/>
</dbReference>
<dbReference type="AlphaFoldDB" id="A0A8H6W173"/>
<feature type="transmembrane region" description="Helical" evidence="5">
    <location>
        <begin position="120"/>
        <end position="139"/>
    </location>
</feature>
<keyword evidence="8" id="KW-1185">Reference proteome</keyword>
<organism evidence="7 8">
    <name type="scientific">Mycena indigotica</name>
    <dbReference type="NCBI Taxonomy" id="2126181"/>
    <lineage>
        <taxon>Eukaryota</taxon>
        <taxon>Fungi</taxon>
        <taxon>Dikarya</taxon>
        <taxon>Basidiomycota</taxon>
        <taxon>Agaricomycotina</taxon>
        <taxon>Agaricomycetes</taxon>
        <taxon>Agaricomycetidae</taxon>
        <taxon>Agaricales</taxon>
        <taxon>Marasmiineae</taxon>
        <taxon>Mycenaceae</taxon>
        <taxon>Mycena</taxon>
    </lineage>
</organism>
<evidence type="ECO:0000256" key="5">
    <source>
        <dbReference type="SAM" id="Phobius"/>
    </source>
</evidence>
<feature type="transmembrane region" description="Helical" evidence="5">
    <location>
        <begin position="173"/>
        <end position="193"/>
    </location>
</feature>
<dbReference type="SUPFAM" id="SSF103473">
    <property type="entry name" value="MFS general substrate transporter"/>
    <property type="match status" value="1"/>
</dbReference>
<dbReference type="PANTHER" id="PTHR23501:SF102">
    <property type="entry name" value="DRUG TRANSPORTER, PUTATIVE (AFU_ORTHOLOGUE AFUA_3G08530)-RELATED"/>
    <property type="match status" value="1"/>
</dbReference>
<evidence type="ECO:0000256" key="4">
    <source>
        <dbReference type="ARBA" id="ARBA00023136"/>
    </source>
</evidence>
<proteinExistence type="predicted"/>
<evidence type="ECO:0000256" key="1">
    <source>
        <dbReference type="ARBA" id="ARBA00004141"/>
    </source>
</evidence>
<feature type="transmembrane region" description="Helical" evidence="5">
    <location>
        <begin position="205"/>
        <end position="227"/>
    </location>
</feature>
<comment type="caution">
    <text evidence="7">The sequence shown here is derived from an EMBL/GenBank/DDBJ whole genome shotgun (WGS) entry which is preliminary data.</text>
</comment>
<feature type="transmembrane region" description="Helical" evidence="5">
    <location>
        <begin position="50"/>
        <end position="70"/>
    </location>
</feature>
<dbReference type="InterPro" id="IPR020846">
    <property type="entry name" value="MFS_dom"/>
</dbReference>
<dbReference type="PROSITE" id="PS50850">
    <property type="entry name" value="MFS"/>
    <property type="match status" value="1"/>
</dbReference>
<protein>
    <submittedName>
        <fullName evidence="7">MFS domain-containing protein</fullName>
    </submittedName>
</protein>
<dbReference type="Pfam" id="PF07690">
    <property type="entry name" value="MFS_1"/>
    <property type="match status" value="1"/>
</dbReference>
<dbReference type="Gene3D" id="1.20.1250.20">
    <property type="entry name" value="MFS general substrate transporter like domains"/>
    <property type="match status" value="1"/>
</dbReference>
<feature type="transmembrane region" description="Helical" evidence="5">
    <location>
        <begin position="394"/>
        <end position="415"/>
    </location>
</feature>